<dbReference type="InterPro" id="IPR025669">
    <property type="entry name" value="AAA_dom"/>
</dbReference>
<dbReference type="OrthoDB" id="9794577at2"/>
<evidence type="ECO:0000256" key="6">
    <source>
        <dbReference type="ARBA" id="ARBA00022840"/>
    </source>
</evidence>
<dbReference type="GO" id="GO:0004715">
    <property type="term" value="F:non-membrane spanning protein tyrosine kinase activity"/>
    <property type="evidence" value="ECO:0007669"/>
    <property type="project" value="UniProtKB-EC"/>
</dbReference>
<dbReference type="KEGG" id="blau:DQQ01_00880"/>
<dbReference type="EMBL" id="CP030280">
    <property type="protein sequence ID" value="AWY99347.1"/>
    <property type="molecule type" value="Genomic_DNA"/>
</dbReference>
<dbReference type="PANTHER" id="PTHR32309">
    <property type="entry name" value="TYROSINE-PROTEIN KINASE"/>
    <property type="match status" value="1"/>
</dbReference>
<dbReference type="GO" id="GO:0005886">
    <property type="term" value="C:plasma membrane"/>
    <property type="evidence" value="ECO:0007669"/>
    <property type="project" value="TreeGrafter"/>
</dbReference>
<keyword evidence="5 10" id="KW-0418">Kinase</keyword>
<dbReference type="EC" id="2.7.10.2" evidence="2"/>
<evidence type="ECO:0000256" key="2">
    <source>
        <dbReference type="ARBA" id="ARBA00011903"/>
    </source>
</evidence>
<proteinExistence type="inferred from homology"/>
<evidence type="ECO:0000259" key="9">
    <source>
        <dbReference type="Pfam" id="PF13614"/>
    </source>
</evidence>
<organism evidence="10 11">
    <name type="scientific">Blautia argi</name>
    <dbReference type="NCBI Taxonomy" id="1912897"/>
    <lineage>
        <taxon>Bacteria</taxon>
        <taxon>Bacillati</taxon>
        <taxon>Bacillota</taxon>
        <taxon>Clostridia</taxon>
        <taxon>Lachnospirales</taxon>
        <taxon>Lachnospiraceae</taxon>
        <taxon>Blautia</taxon>
    </lineage>
</organism>
<feature type="domain" description="AAA" evidence="9">
    <location>
        <begin position="49"/>
        <end position="188"/>
    </location>
</feature>
<evidence type="ECO:0000256" key="7">
    <source>
        <dbReference type="ARBA" id="ARBA00023137"/>
    </source>
</evidence>
<protein>
    <recommendedName>
        <fullName evidence="2">non-specific protein-tyrosine kinase</fullName>
        <ecNumber evidence="2">2.7.10.2</ecNumber>
    </recommendedName>
</protein>
<evidence type="ECO:0000256" key="4">
    <source>
        <dbReference type="ARBA" id="ARBA00022741"/>
    </source>
</evidence>
<evidence type="ECO:0000313" key="10">
    <source>
        <dbReference type="EMBL" id="AWY99347.1"/>
    </source>
</evidence>
<dbReference type="AlphaFoldDB" id="A0A2Z4UEE7"/>
<gene>
    <name evidence="10" type="ORF">DQQ01_00880</name>
</gene>
<dbReference type="InterPro" id="IPR005702">
    <property type="entry name" value="Wzc-like_C"/>
</dbReference>
<dbReference type="InterPro" id="IPR050445">
    <property type="entry name" value="Bact_polysacc_biosynth/exp"/>
</dbReference>
<dbReference type="CDD" id="cd05387">
    <property type="entry name" value="BY-kinase"/>
    <property type="match status" value="1"/>
</dbReference>
<name>A0A2Z4UEE7_9FIRM</name>
<dbReference type="Pfam" id="PF13614">
    <property type="entry name" value="AAA_31"/>
    <property type="match status" value="1"/>
</dbReference>
<keyword evidence="11" id="KW-1185">Reference proteome</keyword>
<keyword evidence="3" id="KW-0808">Transferase</keyword>
<comment type="catalytic activity">
    <reaction evidence="8">
        <text>L-tyrosyl-[protein] + ATP = O-phospho-L-tyrosyl-[protein] + ADP + H(+)</text>
        <dbReference type="Rhea" id="RHEA:10596"/>
        <dbReference type="Rhea" id="RHEA-COMP:10136"/>
        <dbReference type="Rhea" id="RHEA-COMP:20101"/>
        <dbReference type="ChEBI" id="CHEBI:15378"/>
        <dbReference type="ChEBI" id="CHEBI:30616"/>
        <dbReference type="ChEBI" id="CHEBI:46858"/>
        <dbReference type="ChEBI" id="CHEBI:61978"/>
        <dbReference type="ChEBI" id="CHEBI:456216"/>
        <dbReference type="EC" id="2.7.10.2"/>
    </reaction>
</comment>
<evidence type="ECO:0000256" key="5">
    <source>
        <dbReference type="ARBA" id="ARBA00022777"/>
    </source>
</evidence>
<dbReference type="SUPFAM" id="SSF52540">
    <property type="entry name" value="P-loop containing nucleoside triphosphate hydrolases"/>
    <property type="match status" value="1"/>
</dbReference>
<evidence type="ECO:0000256" key="3">
    <source>
        <dbReference type="ARBA" id="ARBA00022679"/>
    </source>
</evidence>
<keyword evidence="6" id="KW-0067">ATP-binding</keyword>
<dbReference type="PANTHER" id="PTHR32309:SF13">
    <property type="entry name" value="FERRIC ENTEROBACTIN TRANSPORT PROTEIN FEPE"/>
    <property type="match status" value="1"/>
</dbReference>
<reference evidence="11" key="1">
    <citation type="submission" date="2018-06" db="EMBL/GenBank/DDBJ databases">
        <title>Description of Blautia argi sp. nov., a new anaerobic isolated from dog feces.</title>
        <authorList>
            <person name="Chang Y.-H."/>
            <person name="Paek J."/>
            <person name="Shin Y."/>
        </authorList>
    </citation>
    <scope>NUCLEOTIDE SEQUENCE [LARGE SCALE GENOMIC DNA]</scope>
    <source>
        <strain evidence="11">KCTC 15426</strain>
    </source>
</reference>
<accession>A0A2Z4UEE7</accession>
<dbReference type="Proteomes" id="UP000250003">
    <property type="component" value="Chromosome"/>
</dbReference>
<dbReference type="GO" id="GO:0005524">
    <property type="term" value="F:ATP binding"/>
    <property type="evidence" value="ECO:0007669"/>
    <property type="project" value="UniProtKB-KW"/>
</dbReference>
<sequence length="230" mass="26230">MMEQKIIMKDPRKSDYFYEESMKTLRTNIQFSSKKVKQIIFTSCYPNEGKSDLTFSISREMGKAGKRVLLLDADIRRSIYVKRYGVDQKVNGLSQYLSGQIGRDLLVYQTNYANMDVIFAGPSAPNPSELLSDALFDELLKEKREEYDYIFIDTPPIGTIIDAAVVAEKSDGAILVIESEAVSYKAAQKAKKQLERSGCHILGAVLNKVDVKKDKYYSHYYGRYGGYYKR</sequence>
<evidence type="ECO:0000256" key="8">
    <source>
        <dbReference type="ARBA" id="ARBA00051245"/>
    </source>
</evidence>
<dbReference type="NCBIfam" id="TIGR01007">
    <property type="entry name" value="eps_fam"/>
    <property type="match status" value="1"/>
</dbReference>
<keyword evidence="4" id="KW-0547">Nucleotide-binding</keyword>
<dbReference type="InterPro" id="IPR027417">
    <property type="entry name" value="P-loop_NTPase"/>
</dbReference>
<keyword evidence="7" id="KW-0829">Tyrosine-protein kinase</keyword>
<evidence type="ECO:0000256" key="1">
    <source>
        <dbReference type="ARBA" id="ARBA00007316"/>
    </source>
</evidence>
<evidence type="ECO:0000313" key="11">
    <source>
        <dbReference type="Proteomes" id="UP000250003"/>
    </source>
</evidence>
<comment type="similarity">
    <text evidence="1">Belongs to the CpsD/CapB family.</text>
</comment>
<dbReference type="Gene3D" id="3.40.50.300">
    <property type="entry name" value="P-loop containing nucleotide triphosphate hydrolases"/>
    <property type="match status" value="1"/>
</dbReference>